<dbReference type="SUPFAM" id="SSF57850">
    <property type="entry name" value="RING/U-box"/>
    <property type="match status" value="1"/>
</dbReference>
<evidence type="ECO:0000313" key="8">
    <source>
        <dbReference type="Proteomes" id="UP001206595"/>
    </source>
</evidence>
<accession>A0AAD5EJE8</accession>
<dbReference type="GO" id="GO:0008270">
    <property type="term" value="F:zinc ion binding"/>
    <property type="evidence" value="ECO:0007669"/>
    <property type="project" value="UniProtKB-KW"/>
</dbReference>
<dbReference type="PANTHER" id="PTHR46347:SF1">
    <property type="entry name" value="RING_FYVE_PHD ZINC FINGER SUPERFAMILY PROTEIN"/>
    <property type="match status" value="1"/>
</dbReference>
<keyword evidence="5" id="KW-0472">Membrane</keyword>
<reference evidence="7" key="1">
    <citation type="submission" date="2021-06" db="EMBL/GenBank/DDBJ databases">
        <authorList>
            <consortium name="DOE Joint Genome Institute"/>
            <person name="Mondo S.J."/>
            <person name="Amses K.R."/>
            <person name="Simmons D.R."/>
            <person name="Longcore J.E."/>
            <person name="Seto K."/>
            <person name="Alves G.H."/>
            <person name="Bonds A.E."/>
            <person name="Quandt C.A."/>
            <person name="Davis W.J."/>
            <person name="Chang Y."/>
            <person name="Letcher P.M."/>
            <person name="Powell M.J."/>
            <person name="Kuo A."/>
            <person name="Labutti K."/>
            <person name="Pangilinan J."/>
            <person name="Andreopoulos W."/>
            <person name="Tritt A."/>
            <person name="Riley R."/>
            <person name="Hundley H."/>
            <person name="Johnson J."/>
            <person name="Lipzen A."/>
            <person name="Barry K."/>
            <person name="Berbee M.L."/>
            <person name="Buchler N.E."/>
            <person name="Grigoriev I.V."/>
            <person name="Spatafora J.W."/>
            <person name="Stajich J.E."/>
            <person name="James T.Y."/>
        </authorList>
    </citation>
    <scope>NUCLEOTIDE SEQUENCE</scope>
    <source>
        <strain evidence="7">AG</strain>
    </source>
</reference>
<evidence type="ECO:0000256" key="5">
    <source>
        <dbReference type="SAM" id="Phobius"/>
    </source>
</evidence>
<feature type="transmembrane region" description="Helical" evidence="5">
    <location>
        <begin position="206"/>
        <end position="227"/>
    </location>
</feature>
<dbReference type="GeneID" id="75910207"/>
<dbReference type="InterPro" id="IPR011016">
    <property type="entry name" value="Znf_RING-CH"/>
</dbReference>
<gene>
    <name evidence="7" type="ORF">K450DRAFT_216437</name>
</gene>
<proteinExistence type="predicted"/>
<dbReference type="Pfam" id="PF12906">
    <property type="entry name" value="RINGv"/>
    <property type="match status" value="1"/>
</dbReference>
<comment type="caution">
    <text evidence="7">The sequence shown here is derived from an EMBL/GenBank/DDBJ whole genome shotgun (WGS) entry which is preliminary data.</text>
</comment>
<dbReference type="RefSeq" id="XP_051449446.1">
    <property type="nucleotide sequence ID" value="XM_051584857.1"/>
</dbReference>
<feature type="transmembrane region" description="Helical" evidence="5">
    <location>
        <begin position="170"/>
        <end position="194"/>
    </location>
</feature>
<keyword evidence="2" id="KW-0863">Zinc-finger</keyword>
<evidence type="ECO:0000259" key="6">
    <source>
        <dbReference type="PROSITE" id="PS51292"/>
    </source>
</evidence>
<feature type="transmembrane region" description="Helical" evidence="5">
    <location>
        <begin position="269"/>
        <end position="296"/>
    </location>
</feature>
<evidence type="ECO:0000256" key="1">
    <source>
        <dbReference type="ARBA" id="ARBA00022723"/>
    </source>
</evidence>
<reference evidence="7" key="2">
    <citation type="journal article" date="2022" name="Proc. Natl. Acad. Sci. U.S.A.">
        <title>Diploid-dominant life cycles characterize the early evolution of Fungi.</title>
        <authorList>
            <person name="Amses K.R."/>
            <person name="Simmons D.R."/>
            <person name="Longcore J.E."/>
            <person name="Mondo S.J."/>
            <person name="Seto K."/>
            <person name="Jeronimo G.H."/>
            <person name="Bonds A.E."/>
            <person name="Quandt C.A."/>
            <person name="Davis W.J."/>
            <person name="Chang Y."/>
            <person name="Federici B.A."/>
            <person name="Kuo A."/>
            <person name="LaButti K."/>
            <person name="Pangilinan J."/>
            <person name="Andreopoulos W."/>
            <person name="Tritt A."/>
            <person name="Riley R."/>
            <person name="Hundley H."/>
            <person name="Johnson J."/>
            <person name="Lipzen A."/>
            <person name="Barry K."/>
            <person name="Lang B.F."/>
            <person name="Cuomo C.A."/>
            <person name="Buchler N.E."/>
            <person name="Grigoriev I.V."/>
            <person name="Spatafora J.W."/>
            <person name="Stajich J.E."/>
            <person name="James T.Y."/>
        </authorList>
    </citation>
    <scope>NUCLEOTIDE SEQUENCE</scope>
    <source>
        <strain evidence="7">AG</strain>
    </source>
</reference>
<evidence type="ECO:0000256" key="4">
    <source>
        <dbReference type="SAM" id="MobiDB-lite"/>
    </source>
</evidence>
<dbReference type="Gene3D" id="3.30.40.10">
    <property type="entry name" value="Zinc/RING finger domain, C3HC4 (zinc finger)"/>
    <property type="match status" value="1"/>
</dbReference>
<keyword evidence="1" id="KW-0479">Metal-binding</keyword>
<dbReference type="SMART" id="SM00744">
    <property type="entry name" value="RINGv"/>
    <property type="match status" value="1"/>
</dbReference>
<protein>
    <recommendedName>
        <fullName evidence="6">RING-CH-type domain-containing protein</fullName>
    </recommendedName>
</protein>
<evidence type="ECO:0000256" key="3">
    <source>
        <dbReference type="ARBA" id="ARBA00022833"/>
    </source>
</evidence>
<organism evidence="7 8">
    <name type="scientific">Umbelopsis ramanniana AG</name>
    <dbReference type="NCBI Taxonomy" id="1314678"/>
    <lineage>
        <taxon>Eukaryota</taxon>
        <taxon>Fungi</taxon>
        <taxon>Fungi incertae sedis</taxon>
        <taxon>Mucoromycota</taxon>
        <taxon>Mucoromycotina</taxon>
        <taxon>Umbelopsidomycetes</taxon>
        <taxon>Umbelopsidales</taxon>
        <taxon>Umbelopsidaceae</taxon>
        <taxon>Umbelopsis</taxon>
    </lineage>
</organism>
<feature type="region of interest" description="Disordered" evidence="4">
    <location>
        <begin position="13"/>
        <end position="40"/>
    </location>
</feature>
<keyword evidence="3" id="KW-0862">Zinc</keyword>
<feature type="compositionally biased region" description="Basic and acidic residues" evidence="4">
    <location>
        <begin position="13"/>
        <end position="22"/>
    </location>
</feature>
<evidence type="ECO:0000256" key="2">
    <source>
        <dbReference type="ARBA" id="ARBA00022771"/>
    </source>
</evidence>
<keyword evidence="8" id="KW-1185">Reference proteome</keyword>
<dbReference type="AlphaFoldDB" id="A0AAD5EJE8"/>
<evidence type="ECO:0000313" key="7">
    <source>
        <dbReference type="EMBL" id="KAI8584442.1"/>
    </source>
</evidence>
<dbReference type="Proteomes" id="UP001206595">
    <property type="component" value="Unassembled WGS sequence"/>
</dbReference>
<feature type="domain" description="RING-CH-type" evidence="6">
    <location>
        <begin position="56"/>
        <end position="158"/>
    </location>
</feature>
<keyword evidence="5" id="KW-0812">Transmembrane</keyword>
<dbReference type="PANTHER" id="PTHR46347">
    <property type="entry name" value="RING/FYVE/PHD ZINC FINGER SUPERFAMILY PROTEIN"/>
    <property type="match status" value="1"/>
</dbReference>
<dbReference type="PROSITE" id="PS51292">
    <property type="entry name" value="ZF_RING_CH"/>
    <property type="match status" value="1"/>
</dbReference>
<dbReference type="EMBL" id="MU620892">
    <property type="protein sequence ID" value="KAI8584442.1"/>
    <property type="molecule type" value="Genomic_DNA"/>
</dbReference>
<name>A0AAD5EJE8_UMBRA</name>
<keyword evidence="5" id="KW-1133">Transmembrane helix</keyword>
<dbReference type="InterPro" id="IPR013083">
    <property type="entry name" value="Znf_RING/FYVE/PHD"/>
</dbReference>
<sequence>MGLESQNPYYRELNDTLSDHPDQNTPATAEPLLYNPTSSSPILTANDTRIAVEDHSETAEPRLCRICQSGEDDSDDDATIADEEVDLVSSEPYYRTSHDAHHLRSKRVYAKNPLIKPCKCKGSMMYVHLDCLNRWRKESPRAASTYACDLCGYQYHLYRPMYAYIIGNKWFVAFATALIVAFIVAIASLLAYFIDTLALHNPARTVAIYFACGIATTAIIGFVAFIYRCATEGADSVTMPIWCCPDGCSSLYLADCGALGGGDAALAGLLFVVAFIIMTVLLFGLIGAVGGVYIFVERHVENVAGKVKERILDVE</sequence>
<dbReference type="CDD" id="cd16495">
    <property type="entry name" value="RING_CH-C4HC3_MARCH"/>
    <property type="match status" value="1"/>
</dbReference>